<sequence length="168" mass="18992">MLDSDDLVTDSEWPGSTVKEHDGLYVSICVDGLPHYFLGYLLLKGLNRSTGCCKVTLSHSKSMEKQNIFQKVLHQRVGHRWLSLVHSDTVVRELHQRSCIPLIFGVCSLDVATISSAINMRSRAEILPLCNVKVSSFLDFESQNFESAGKKPEMIDFDKRSKRKSFSQ</sequence>
<evidence type="ECO:0000313" key="1">
    <source>
        <dbReference type="EMBL" id="KAJ8471106.1"/>
    </source>
</evidence>
<keyword evidence="2" id="KW-1185">Reference proteome</keyword>
<name>A0AAV8P7H8_ENSVE</name>
<evidence type="ECO:0000313" key="2">
    <source>
        <dbReference type="Proteomes" id="UP001222027"/>
    </source>
</evidence>
<accession>A0AAV8P7H8</accession>
<dbReference type="Proteomes" id="UP001222027">
    <property type="component" value="Unassembled WGS sequence"/>
</dbReference>
<gene>
    <name evidence="1" type="ORF">OPV22_025449</name>
</gene>
<dbReference type="EMBL" id="JAQQAF010000007">
    <property type="protein sequence ID" value="KAJ8471106.1"/>
    <property type="molecule type" value="Genomic_DNA"/>
</dbReference>
<protein>
    <submittedName>
        <fullName evidence="1">Uncharacterized protein</fullName>
    </submittedName>
</protein>
<proteinExistence type="predicted"/>
<reference evidence="1 2" key="1">
    <citation type="submission" date="2022-12" db="EMBL/GenBank/DDBJ databases">
        <title>Chromosome-scale assembly of the Ensete ventricosum genome.</title>
        <authorList>
            <person name="Dussert Y."/>
            <person name="Stocks J."/>
            <person name="Wendawek A."/>
            <person name="Woldeyes F."/>
            <person name="Nichols R.A."/>
            <person name="Borrell J.S."/>
        </authorList>
    </citation>
    <scope>NUCLEOTIDE SEQUENCE [LARGE SCALE GENOMIC DNA]</scope>
    <source>
        <strain evidence="2">cv. Maze</strain>
        <tissue evidence="1">Seeds</tissue>
    </source>
</reference>
<comment type="caution">
    <text evidence="1">The sequence shown here is derived from an EMBL/GenBank/DDBJ whole genome shotgun (WGS) entry which is preliminary data.</text>
</comment>
<dbReference type="AlphaFoldDB" id="A0AAV8P7H8"/>
<organism evidence="1 2">
    <name type="scientific">Ensete ventricosum</name>
    <name type="common">Abyssinian banana</name>
    <name type="synonym">Musa ensete</name>
    <dbReference type="NCBI Taxonomy" id="4639"/>
    <lineage>
        <taxon>Eukaryota</taxon>
        <taxon>Viridiplantae</taxon>
        <taxon>Streptophyta</taxon>
        <taxon>Embryophyta</taxon>
        <taxon>Tracheophyta</taxon>
        <taxon>Spermatophyta</taxon>
        <taxon>Magnoliopsida</taxon>
        <taxon>Liliopsida</taxon>
        <taxon>Zingiberales</taxon>
        <taxon>Musaceae</taxon>
        <taxon>Ensete</taxon>
    </lineage>
</organism>